<comment type="similarity">
    <text evidence="3 8">Belongs to the aldose epimerase family.</text>
</comment>
<sequence>MVTKEYFGSFADGTVYAYTLKNQAGMAVTLLTRGAAVQKICVPVNGKTVDICLGFDTIEEYLADTCYLGVVVGRNCNRIGGSRFPLNGQTVVLPANEGENQLHGGPVGFNSRIWAAKAGENSVTFTYHSPDGEGGYPGNVALSVTYTLDEDNGLRLDYTATPDQDTVVNLTNHTYFNLNGGGSVGEHILQLDADAYTPVNDQLIPTGEIAPVDGTAFDFRTPKALGQDMGKVGLYDNNFCLNGTGLRKVATLQGKELTMEVETTCPGMQVYSATFGAPKTGKGGAAYEGNCFVCLETQAYPDALNHPNFPSTLVPAGGLYHKTTVYRVKPTK</sequence>
<reference evidence="12" key="2">
    <citation type="journal article" date="2021" name="PeerJ">
        <title>Extensive microbial diversity within the chicken gut microbiome revealed by metagenomics and culture.</title>
        <authorList>
            <person name="Gilroy R."/>
            <person name="Ravi A."/>
            <person name="Getino M."/>
            <person name="Pursley I."/>
            <person name="Horton D.L."/>
            <person name="Alikhan N.F."/>
            <person name="Baker D."/>
            <person name="Gharbi K."/>
            <person name="Hall N."/>
            <person name="Watson M."/>
            <person name="Adriaenssens E.M."/>
            <person name="Foster-Nyarko E."/>
            <person name="Jarju S."/>
            <person name="Secka A."/>
            <person name="Antonio M."/>
            <person name="Oren A."/>
            <person name="Chaudhuri R.R."/>
            <person name="La Ragione R."/>
            <person name="Hildebrand F."/>
            <person name="Pallen M.J."/>
        </authorList>
    </citation>
    <scope>NUCLEOTIDE SEQUENCE</scope>
    <source>
        <strain evidence="12">13361</strain>
    </source>
</reference>
<comment type="catalytic activity">
    <reaction evidence="1 8">
        <text>alpha-D-glucose = beta-D-glucose</text>
        <dbReference type="Rhea" id="RHEA:10264"/>
        <dbReference type="ChEBI" id="CHEBI:15903"/>
        <dbReference type="ChEBI" id="CHEBI:17925"/>
        <dbReference type="EC" id="5.1.3.3"/>
    </reaction>
</comment>
<dbReference type="InterPro" id="IPR011013">
    <property type="entry name" value="Gal_mutarotase_sf_dom"/>
</dbReference>
<feature type="binding site" evidence="10">
    <location>
        <position position="236"/>
    </location>
    <ligand>
        <name>beta-D-galactose</name>
        <dbReference type="ChEBI" id="CHEBI:27667"/>
    </ligand>
</feature>
<dbReference type="GO" id="GO:0004034">
    <property type="term" value="F:aldose 1-epimerase activity"/>
    <property type="evidence" value="ECO:0007669"/>
    <property type="project" value="UniProtKB-EC"/>
</dbReference>
<protein>
    <recommendedName>
        <fullName evidence="5 8">Aldose 1-epimerase</fullName>
        <ecNumber evidence="4 8">5.1.3.3</ecNumber>
    </recommendedName>
</protein>
<feature type="binding site" evidence="11">
    <location>
        <begin position="77"/>
        <end position="78"/>
    </location>
    <ligand>
        <name>beta-D-galactose</name>
        <dbReference type="ChEBI" id="CHEBI:27667"/>
    </ligand>
</feature>
<dbReference type="AlphaFoldDB" id="A0A9D0Z2H1"/>
<dbReference type="InterPro" id="IPR018052">
    <property type="entry name" value="Ald1_epimerase_CS"/>
</dbReference>
<dbReference type="GO" id="GO:0030246">
    <property type="term" value="F:carbohydrate binding"/>
    <property type="evidence" value="ECO:0007669"/>
    <property type="project" value="InterPro"/>
</dbReference>
<accession>A0A9D0Z2H1</accession>
<dbReference type="GO" id="GO:0033499">
    <property type="term" value="P:galactose catabolic process via UDP-galactose, Leloir pathway"/>
    <property type="evidence" value="ECO:0007669"/>
    <property type="project" value="TreeGrafter"/>
</dbReference>
<reference evidence="12" key="1">
    <citation type="submission" date="2020-10" db="EMBL/GenBank/DDBJ databases">
        <authorList>
            <person name="Gilroy R."/>
        </authorList>
    </citation>
    <scope>NUCLEOTIDE SEQUENCE</scope>
    <source>
        <strain evidence="12">13361</strain>
    </source>
</reference>
<dbReference type="InterPro" id="IPR008183">
    <property type="entry name" value="Aldose_1/G6P_1-epimerase"/>
</dbReference>
<dbReference type="EC" id="5.1.3.3" evidence="4 8"/>
<dbReference type="CDD" id="cd09019">
    <property type="entry name" value="galactose_mutarotase_like"/>
    <property type="match status" value="1"/>
</dbReference>
<dbReference type="Gene3D" id="2.70.98.10">
    <property type="match status" value="1"/>
</dbReference>
<evidence type="ECO:0000256" key="4">
    <source>
        <dbReference type="ARBA" id="ARBA00013185"/>
    </source>
</evidence>
<keyword evidence="7 8" id="KW-0119">Carbohydrate metabolism</keyword>
<keyword evidence="6 8" id="KW-0413">Isomerase</keyword>
<dbReference type="GO" id="GO:0006006">
    <property type="term" value="P:glucose metabolic process"/>
    <property type="evidence" value="ECO:0007669"/>
    <property type="project" value="TreeGrafter"/>
</dbReference>
<evidence type="ECO:0000256" key="10">
    <source>
        <dbReference type="PIRSR" id="PIRSR005096-2"/>
    </source>
</evidence>
<dbReference type="PROSITE" id="PS00545">
    <property type="entry name" value="ALDOSE_1_EPIMERASE"/>
    <property type="match status" value="1"/>
</dbReference>
<evidence type="ECO:0000256" key="2">
    <source>
        <dbReference type="ARBA" id="ARBA00005028"/>
    </source>
</evidence>
<evidence type="ECO:0000256" key="7">
    <source>
        <dbReference type="ARBA" id="ARBA00023277"/>
    </source>
</evidence>
<evidence type="ECO:0000313" key="13">
    <source>
        <dbReference type="Proteomes" id="UP000886796"/>
    </source>
</evidence>
<evidence type="ECO:0000256" key="5">
    <source>
        <dbReference type="ARBA" id="ARBA00014165"/>
    </source>
</evidence>
<dbReference type="InterPro" id="IPR015443">
    <property type="entry name" value="Aldose_1-epimerase"/>
</dbReference>
<feature type="active site" description="Proton acceptor" evidence="9">
    <location>
        <position position="296"/>
    </location>
</feature>
<dbReference type="Proteomes" id="UP000886796">
    <property type="component" value="Unassembled WGS sequence"/>
</dbReference>
<dbReference type="PANTHER" id="PTHR10091:SF0">
    <property type="entry name" value="GALACTOSE MUTAROTASE"/>
    <property type="match status" value="1"/>
</dbReference>
<evidence type="ECO:0000256" key="3">
    <source>
        <dbReference type="ARBA" id="ARBA00006206"/>
    </source>
</evidence>
<dbReference type="InterPro" id="IPR014718">
    <property type="entry name" value="GH-type_carb-bd"/>
</dbReference>
<evidence type="ECO:0000256" key="9">
    <source>
        <dbReference type="PIRSR" id="PIRSR005096-1"/>
    </source>
</evidence>
<comment type="pathway">
    <text evidence="2 8">Carbohydrate metabolism; hexose metabolism.</text>
</comment>
<dbReference type="InterPro" id="IPR047215">
    <property type="entry name" value="Galactose_mutarotase-like"/>
</dbReference>
<evidence type="ECO:0000313" key="12">
    <source>
        <dbReference type="EMBL" id="HIQ67750.1"/>
    </source>
</evidence>
<evidence type="ECO:0000256" key="11">
    <source>
        <dbReference type="PIRSR" id="PIRSR005096-3"/>
    </source>
</evidence>
<gene>
    <name evidence="12" type="ORF">IAB74_04475</name>
</gene>
<evidence type="ECO:0000256" key="8">
    <source>
        <dbReference type="PIRNR" id="PIRNR005096"/>
    </source>
</evidence>
<comment type="caution">
    <text evidence="12">The sequence shown here is derived from an EMBL/GenBank/DDBJ whole genome shotgun (WGS) entry which is preliminary data.</text>
</comment>
<dbReference type="PIRSF" id="PIRSF005096">
    <property type="entry name" value="GALM"/>
    <property type="match status" value="1"/>
</dbReference>
<dbReference type="NCBIfam" id="NF008277">
    <property type="entry name" value="PRK11055.1"/>
    <property type="match status" value="1"/>
</dbReference>
<dbReference type="EMBL" id="DVFK01000064">
    <property type="protein sequence ID" value="HIQ67750.1"/>
    <property type="molecule type" value="Genomic_DNA"/>
</dbReference>
<dbReference type="Pfam" id="PF01263">
    <property type="entry name" value="Aldose_epim"/>
    <property type="match status" value="1"/>
</dbReference>
<feature type="binding site" evidence="11">
    <location>
        <begin position="173"/>
        <end position="175"/>
    </location>
    <ligand>
        <name>beta-D-galactose</name>
        <dbReference type="ChEBI" id="CHEBI:27667"/>
    </ligand>
</feature>
<dbReference type="PANTHER" id="PTHR10091">
    <property type="entry name" value="ALDOSE-1-EPIMERASE"/>
    <property type="match status" value="1"/>
</dbReference>
<evidence type="ECO:0000256" key="6">
    <source>
        <dbReference type="ARBA" id="ARBA00023235"/>
    </source>
</evidence>
<feature type="active site" description="Proton donor" evidence="9">
    <location>
        <position position="173"/>
    </location>
</feature>
<name>A0A9D0Z2H1_9FIRM</name>
<organism evidence="12 13">
    <name type="scientific">Candidatus Faecousia excrementigallinarum</name>
    <dbReference type="NCBI Taxonomy" id="2840806"/>
    <lineage>
        <taxon>Bacteria</taxon>
        <taxon>Bacillati</taxon>
        <taxon>Bacillota</taxon>
        <taxon>Clostridia</taxon>
        <taxon>Eubacteriales</taxon>
        <taxon>Oscillospiraceae</taxon>
        <taxon>Faecousia</taxon>
    </lineage>
</organism>
<dbReference type="SUPFAM" id="SSF74650">
    <property type="entry name" value="Galactose mutarotase-like"/>
    <property type="match status" value="1"/>
</dbReference>
<evidence type="ECO:0000256" key="1">
    <source>
        <dbReference type="ARBA" id="ARBA00001614"/>
    </source>
</evidence>
<proteinExistence type="inferred from homology"/>